<evidence type="ECO:0000256" key="1">
    <source>
        <dbReference type="SAM" id="Coils"/>
    </source>
</evidence>
<evidence type="ECO:0000313" key="4">
    <source>
        <dbReference type="Proteomes" id="UP000187941"/>
    </source>
</evidence>
<protein>
    <recommendedName>
        <fullName evidence="2">C4-type zinc ribbon domain-containing protein</fullName>
    </recommendedName>
</protein>
<dbReference type="Gene3D" id="1.10.287.1490">
    <property type="match status" value="1"/>
</dbReference>
<dbReference type="OrthoDB" id="9795058at2"/>
<dbReference type="EMBL" id="CP014263">
    <property type="protein sequence ID" value="AQG79852.1"/>
    <property type="molecule type" value="Genomic_DNA"/>
</dbReference>
<name>A0A1P9WWT6_9BACT</name>
<proteinExistence type="predicted"/>
<accession>A0A1P9WWT6</accession>
<feature type="coiled-coil region" evidence="1">
    <location>
        <begin position="36"/>
        <end position="170"/>
    </location>
</feature>
<dbReference type="AlphaFoldDB" id="A0A1P9WWT6"/>
<dbReference type="RefSeq" id="WP_077131286.1">
    <property type="nucleotide sequence ID" value="NZ_CP014263.1"/>
</dbReference>
<dbReference type="Proteomes" id="UP000187941">
    <property type="component" value="Chromosome"/>
</dbReference>
<dbReference type="PANTHER" id="PTHR39082">
    <property type="entry name" value="PHOSPHOLIPASE C-BETA-2-RELATED"/>
    <property type="match status" value="1"/>
</dbReference>
<dbReference type="STRING" id="1178516.AWR27_11260"/>
<evidence type="ECO:0000259" key="2">
    <source>
        <dbReference type="Pfam" id="PF02591"/>
    </source>
</evidence>
<keyword evidence="4" id="KW-1185">Reference proteome</keyword>
<feature type="domain" description="C4-type zinc ribbon" evidence="2">
    <location>
        <begin position="203"/>
        <end position="234"/>
    </location>
</feature>
<dbReference type="KEGG" id="smon:AWR27_11260"/>
<reference evidence="3 4" key="1">
    <citation type="submission" date="2016-01" db="EMBL/GenBank/DDBJ databases">
        <authorList>
            <person name="Oliw E.H."/>
        </authorList>
    </citation>
    <scope>NUCLEOTIDE SEQUENCE [LARGE SCALE GENOMIC DNA]</scope>
    <source>
        <strain evidence="3 4">DY10</strain>
    </source>
</reference>
<organism evidence="3 4">
    <name type="scientific">Spirosoma montaniterrae</name>
    <dbReference type="NCBI Taxonomy" id="1178516"/>
    <lineage>
        <taxon>Bacteria</taxon>
        <taxon>Pseudomonadati</taxon>
        <taxon>Bacteroidota</taxon>
        <taxon>Cytophagia</taxon>
        <taxon>Cytophagales</taxon>
        <taxon>Cytophagaceae</taxon>
        <taxon>Spirosoma</taxon>
    </lineage>
</organism>
<evidence type="ECO:0000313" key="3">
    <source>
        <dbReference type="EMBL" id="AQG79852.1"/>
    </source>
</evidence>
<dbReference type="InterPro" id="IPR052376">
    <property type="entry name" value="Oxidative_Scav/Glycosyltrans"/>
</dbReference>
<gene>
    <name evidence="3" type="ORF">AWR27_11260</name>
</gene>
<dbReference type="PANTHER" id="PTHR39082:SF1">
    <property type="entry name" value="SCAVENGER RECEPTOR CLASS A MEMBER 3"/>
    <property type="match status" value="1"/>
</dbReference>
<dbReference type="Pfam" id="PF02591">
    <property type="entry name" value="Zn_ribbon_9"/>
    <property type="match status" value="1"/>
</dbReference>
<dbReference type="InterPro" id="IPR003743">
    <property type="entry name" value="Zf-RING_7"/>
</dbReference>
<keyword evidence="1" id="KW-0175">Coiled coil</keyword>
<sequence>MELTIAQKLDALLQLQSLDSQLDELIKIRGGLPEEVRDLEDDIAGFETRIGKFQSEIKTLEEEIERNRIAKKDAEKLIVKYKDQQMNVRNNREFDAISKEIELQSLEIELAEKRISEAQFRVRGKEEEIKTTQEALNERKEDLKAKKQELDQITSESQEEEKEIIKLRDKQATNVEPRLLNSYNKIRGNALNGLAVVMVKRGACGGCFNVVPPQRQADIKDKKKIIVCEHCGRIFADVEGVPEPAPTGRGK</sequence>